<proteinExistence type="predicted"/>
<dbReference type="EMBL" id="JABZEO010000002">
    <property type="protein sequence ID" value="NVZ08477.1"/>
    <property type="molecule type" value="Genomic_DNA"/>
</dbReference>
<dbReference type="RefSeq" id="WP_176975255.1">
    <property type="nucleotide sequence ID" value="NZ_JABZEO010000002.1"/>
</dbReference>
<dbReference type="AlphaFoldDB" id="A0A850RB46"/>
<gene>
    <name evidence="1" type="ORF">HW932_04300</name>
</gene>
<protein>
    <submittedName>
        <fullName evidence="1">Uncharacterized protein</fullName>
    </submittedName>
</protein>
<sequence>MTELIRIGQGFFEDLATTPETEARLLVDSRLTEQEFAARHADTVLKHYMSAFSFDFLREDAEFFAAAIWHYLRARGIRDLNQAEAKVSRNSLMTTRPGAGYACQAA</sequence>
<keyword evidence="2" id="KW-1185">Reference proteome</keyword>
<dbReference type="Proteomes" id="UP000592294">
    <property type="component" value="Unassembled WGS sequence"/>
</dbReference>
<evidence type="ECO:0000313" key="2">
    <source>
        <dbReference type="Proteomes" id="UP000592294"/>
    </source>
</evidence>
<comment type="caution">
    <text evidence="1">The sequence shown here is derived from an EMBL/GenBank/DDBJ whole genome shotgun (WGS) entry which is preliminary data.</text>
</comment>
<name>A0A850RB46_9GAMM</name>
<reference evidence="1 2" key="1">
    <citation type="submission" date="2020-06" db="EMBL/GenBank/DDBJ databases">
        <title>Whole-genome sequence of Allochromatium humboldtianum DSM 21881, type strain.</title>
        <authorList>
            <person name="Kyndt J.A."/>
            <person name="Meyer T.E."/>
        </authorList>
    </citation>
    <scope>NUCLEOTIDE SEQUENCE [LARGE SCALE GENOMIC DNA]</scope>
    <source>
        <strain evidence="1 2">DSM 21881</strain>
    </source>
</reference>
<accession>A0A850RB46</accession>
<evidence type="ECO:0000313" key="1">
    <source>
        <dbReference type="EMBL" id="NVZ08477.1"/>
    </source>
</evidence>
<organism evidence="1 2">
    <name type="scientific">Allochromatium humboldtianum</name>
    <dbReference type="NCBI Taxonomy" id="504901"/>
    <lineage>
        <taxon>Bacteria</taxon>
        <taxon>Pseudomonadati</taxon>
        <taxon>Pseudomonadota</taxon>
        <taxon>Gammaproteobacteria</taxon>
        <taxon>Chromatiales</taxon>
        <taxon>Chromatiaceae</taxon>
        <taxon>Allochromatium</taxon>
    </lineage>
</organism>